<dbReference type="PROSITE" id="PS50945">
    <property type="entry name" value="I_LWEQ"/>
    <property type="match status" value="1"/>
</dbReference>
<dbReference type="Gene3D" id="2.30.29.30">
    <property type="entry name" value="Pleckstrin-homology domain (PH domain)/Phosphotyrosine-binding domain (PTB)"/>
    <property type="match status" value="1"/>
</dbReference>
<dbReference type="PROSITE" id="PS00660">
    <property type="entry name" value="FERM_1"/>
    <property type="match status" value="1"/>
</dbReference>
<feature type="domain" description="FERM" evidence="11">
    <location>
        <begin position="86"/>
        <end position="409"/>
    </location>
</feature>
<protein>
    <submittedName>
        <fullName evidence="13">Talin 1</fullName>
    </submittedName>
</protein>
<dbReference type="Pfam" id="PF21692">
    <property type="entry name" value="Talin_R4"/>
    <property type="match status" value="1"/>
</dbReference>
<dbReference type="InterPro" id="IPR035963">
    <property type="entry name" value="FERM_2"/>
</dbReference>
<keyword evidence="15" id="KW-1267">Proteomics identification</keyword>
<dbReference type="CDD" id="cd10569">
    <property type="entry name" value="FERM_C_Talin"/>
    <property type="match status" value="1"/>
</dbReference>
<dbReference type="Pfam" id="PF01608">
    <property type="entry name" value="I_LWEQ"/>
    <property type="match status" value="1"/>
</dbReference>
<dbReference type="PROSITE" id="PS50057">
    <property type="entry name" value="FERM_3"/>
    <property type="match status" value="1"/>
</dbReference>
<dbReference type="InterPro" id="IPR036723">
    <property type="entry name" value="Alpha-catenin/vinculin-like_sf"/>
</dbReference>
<dbReference type="FunFam" id="1.20.1420.10:FF:000006">
    <property type="entry name" value="Talin 2"/>
    <property type="match status" value="1"/>
</dbReference>
<dbReference type="InterPro" id="IPR035964">
    <property type="entry name" value="I/LWEQ_dom_sf"/>
</dbReference>
<dbReference type="Pfam" id="PF09141">
    <property type="entry name" value="Talin_middle"/>
    <property type="match status" value="1"/>
</dbReference>
<dbReference type="Pfam" id="PF25177">
    <property type="entry name" value="Talin_VBS2"/>
    <property type="match status" value="1"/>
</dbReference>
<dbReference type="InterPro" id="IPR002558">
    <property type="entry name" value="ILWEQ_dom"/>
</dbReference>
<dbReference type="GO" id="GO:0005886">
    <property type="term" value="C:plasma membrane"/>
    <property type="evidence" value="ECO:0007669"/>
    <property type="project" value="UniProtKB-SubCell"/>
</dbReference>
<dbReference type="FunFam" id="1.20.120.230:FF:000002">
    <property type="entry name" value="Talin 2"/>
    <property type="match status" value="1"/>
</dbReference>
<evidence type="ECO:0000259" key="12">
    <source>
        <dbReference type="PROSITE" id="PS50945"/>
    </source>
</evidence>
<dbReference type="InterPro" id="IPR015224">
    <property type="entry name" value="Talin_cent"/>
</dbReference>
<dbReference type="InterPro" id="IPR029071">
    <property type="entry name" value="Ubiquitin-like_domsf"/>
</dbReference>
<reference evidence="13" key="1">
    <citation type="submission" date="2020-11" db="EMBL/GenBank/DDBJ databases">
        <title>Gallus gallus (Chicken) genome, bGalGal1, GRCg7b, maternal haplotype autosomes + Z &amp; W.</title>
        <authorList>
            <person name="Warren W."/>
            <person name="Formenti G."/>
            <person name="Fedrigo O."/>
            <person name="Haase B."/>
            <person name="Mountcastle J."/>
            <person name="Balacco J."/>
            <person name="Tracey A."/>
            <person name="Schneider V."/>
            <person name="Okimoto R."/>
            <person name="Cheng H."/>
            <person name="Hawken R."/>
            <person name="Howe K."/>
            <person name="Jarvis E.D."/>
        </authorList>
    </citation>
    <scope>NUCLEOTIDE SEQUENCE [LARGE SCALE GENOMIC DNA]</scope>
    <source>
        <strain evidence="13">Broiler</strain>
    </source>
</reference>
<dbReference type="InterPro" id="IPR037438">
    <property type="entry name" value="Talin1/2-RS"/>
</dbReference>
<dbReference type="SMART" id="SM01244">
    <property type="entry name" value="IRS"/>
    <property type="match status" value="1"/>
</dbReference>
<dbReference type="PANTHER" id="PTHR19981:SF7">
    <property type="entry name" value="TALIN-1"/>
    <property type="match status" value="1"/>
</dbReference>
<dbReference type="CDD" id="cd12150">
    <property type="entry name" value="talin-RS"/>
    <property type="match status" value="1"/>
</dbReference>
<dbReference type="Pfam" id="PF16511">
    <property type="entry name" value="FERM_f0"/>
    <property type="match status" value="1"/>
</dbReference>
<dbReference type="CDD" id="cd14473">
    <property type="entry name" value="FERM_B-lobe"/>
    <property type="match status" value="1"/>
</dbReference>
<evidence type="ECO:0000256" key="9">
    <source>
        <dbReference type="ARBA" id="ARBA00023212"/>
    </source>
</evidence>
<dbReference type="InterPro" id="IPR019748">
    <property type="entry name" value="FERM_central"/>
</dbReference>
<dbReference type="FunFam" id="3.10.20.90:FF:000028">
    <property type="entry name" value="Talin 2"/>
    <property type="match status" value="1"/>
</dbReference>
<dbReference type="SUPFAM" id="SSF109885">
    <property type="entry name" value="I/LWEQ domain"/>
    <property type="match status" value="4"/>
</dbReference>
<dbReference type="InterPro" id="IPR054082">
    <property type="entry name" value="Talin_IBS2B"/>
</dbReference>
<dbReference type="FunFam" id="1.20.120.230:FF:000004">
    <property type="entry name" value="Talin 2"/>
    <property type="match status" value="1"/>
</dbReference>
<evidence type="ECO:0000256" key="3">
    <source>
        <dbReference type="ARBA" id="ARBA00004413"/>
    </source>
</evidence>
<proteinExistence type="evidence at protein level"/>
<dbReference type="GO" id="GO:0001726">
    <property type="term" value="C:ruffle"/>
    <property type="evidence" value="ECO:0007669"/>
    <property type="project" value="InterPro"/>
</dbReference>
<dbReference type="InterPro" id="IPR049108">
    <property type="entry name" value="Talin_R4"/>
</dbReference>
<reference evidence="13" key="2">
    <citation type="submission" date="2025-08" db="UniProtKB">
        <authorList>
            <consortium name="Ensembl"/>
        </authorList>
    </citation>
    <scope>IDENTIFICATION</scope>
    <source>
        <strain evidence="13">broiler</strain>
    </source>
</reference>
<dbReference type="FunFam" id="3.10.20.90:FF:000066">
    <property type="entry name" value="Talin 1"/>
    <property type="match status" value="1"/>
</dbReference>
<evidence type="ECO:0000256" key="7">
    <source>
        <dbReference type="ARBA" id="ARBA00022949"/>
    </source>
</evidence>
<dbReference type="FunFam" id="1.20.1420.10:FF:000004">
    <property type="entry name" value="Talin 2"/>
    <property type="match status" value="1"/>
</dbReference>
<dbReference type="Pfam" id="PF02174">
    <property type="entry name" value="IRS"/>
    <property type="match status" value="1"/>
</dbReference>
<dbReference type="Pfam" id="PF21865">
    <property type="entry name" value="TLN1-like_RS"/>
    <property type="match status" value="2"/>
</dbReference>
<feature type="coiled-coil region" evidence="10">
    <location>
        <begin position="2437"/>
        <end position="2464"/>
    </location>
</feature>
<dbReference type="InterPro" id="IPR015009">
    <property type="entry name" value="Vinculin-bd_dom"/>
</dbReference>
<dbReference type="FunFam" id="1.20.120.230:FF:000005">
    <property type="entry name" value="Talin 1"/>
    <property type="match status" value="1"/>
</dbReference>
<dbReference type="Proteomes" id="UP000000539">
    <property type="component" value="Chromosome Z"/>
</dbReference>
<name>A0A8V0YB29_CHICK</name>
<dbReference type="SUPFAM" id="SSF47031">
    <property type="entry name" value="Second domain of FERM"/>
    <property type="match status" value="1"/>
</dbReference>
<keyword evidence="9" id="KW-0206">Cytoskeleton</keyword>
<dbReference type="FunFam" id="1.20.1420.10:FF:000002">
    <property type="entry name" value="Talin 2"/>
    <property type="match status" value="1"/>
</dbReference>
<dbReference type="GO" id="GO:0051015">
    <property type="term" value="F:actin filament binding"/>
    <property type="evidence" value="ECO:0007669"/>
    <property type="project" value="InterPro"/>
</dbReference>
<keyword evidence="5" id="KW-0963">Cytoplasm</keyword>
<dbReference type="FunFam" id="2.30.29.30:FF:000028">
    <property type="entry name" value="Talin 2"/>
    <property type="match status" value="1"/>
</dbReference>
<evidence type="ECO:0000256" key="5">
    <source>
        <dbReference type="ARBA" id="ARBA00022490"/>
    </source>
</evidence>
<dbReference type="FunFam" id="1.20.1410.10:FF:000001">
    <property type="entry name" value="Talin 2"/>
    <property type="match status" value="1"/>
</dbReference>
<keyword evidence="8" id="KW-0472">Membrane</keyword>
<dbReference type="InterPro" id="IPR014352">
    <property type="entry name" value="FERM/acyl-CoA-bd_prot_sf"/>
</dbReference>
<dbReference type="InterPro" id="IPR036476">
    <property type="entry name" value="Talin_cent_sf"/>
</dbReference>
<evidence type="ECO:0000256" key="4">
    <source>
        <dbReference type="ARBA" id="ARBA00022475"/>
    </source>
</evidence>
<dbReference type="SMART" id="SM00295">
    <property type="entry name" value="B41"/>
    <property type="match status" value="1"/>
</dbReference>
<dbReference type="SMART" id="SM00307">
    <property type="entry name" value="ILWEQ"/>
    <property type="match status" value="1"/>
</dbReference>
<feature type="coiled-coil region" evidence="10">
    <location>
        <begin position="1029"/>
        <end position="1082"/>
    </location>
</feature>
<dbReference type="InterPro" id="IPR032425">
    <property type="entry name" value="FERM_f0"/>
</dbReference>
<dbReference type="InterPro" id="IPR057346">
    <property type="entry name" value="Talin1/2_VBS2"/>
</dbReference>
<evidence type="ECO:0000256" key="10">
    <source>
        <dbReference type="SAM" id="Coils"/>
    </source>
</evidence>
<dbReference type="GO" id="GO:0005200">
    <property type="term" value="F:structural constituent of cytoskeleton"/>
    <property type="evidence" value="ECO:0007669"/>
    <property type="project" value="InterPro"/>
</dbReference>
<keyword evidence="4" id="KW-1003">Cell membrane</keyword>
<dbReference type="GO" id="GO:0005856">
    <property type="term" value="C:cytoskeleton"/>
    <property type="evidence" value="ECO:0007669"/>
    <property type="project" value="UniProtKB-SubCell"/>
</dbReference>
<keyword evidence="14" id="KW-1185">Reference proteome</keyword>
<comment type="subcellular location">
    <subcellularLocation>
        <location evidence="2">Cell junction</location>
        <location evidence="2">Focal adhesion</location>
    </subcellularLocation>
    <subcellularLocation>
        <location evidence="3">Cell membrane</location>
        <topology evidence="3">Peripheral membrane protein</topology>
        <orientation evidence="3">Cytoplasmic side</orientation>
    </subcellularLocation>
    <subcellularLocation>
        <location evidence="1">Cytoplasm</location>
        <location evidence="1">Cytoskeleton</location>
    </subcellularLocation>
</comment>
<organism evidence="13 14">
    <name type="scientific">Gallus gallus</name>
    <name type="common">Chicken</name>
    <dbReference type="NCBI Taxonomy" id="9031"/>
    <lineage>
        <taxon>Eukaryota</taxon>
        <taxon>Metazoa</taxon>
        <taxon>Chordata</taxon>
        <taxon>Craniata</taxon>
        <taxon>Vertebrata</taxon>
        <taxon>Euteleostomi</taxon>
        <taxon>Archelosauria</taxon>
        <taxon>Archosauria</taxon>
        <taxon>Dinosauria</taxon>
        <taxon>Saurischia</taxon>
        <taxon>Theropoda</taxon>
        <taxon>Coelurosauria</taxon>
        <taxon>Aves</taxon>
        <taxon>Neognathae</taxon>
        <taxon>Galloanserae</taxon>
        <taxon>Galliformes</taxon>
        <taxon>Phasianidae</taxon>
        <taxon>Phasianinae</taxon>
        <taxon>Gallus</taxon>
    </lineage>
</organism>
<dbReference type="CDD" id="cd17171">
    <property type="entry name" value="FERM_F0_TLN1"/>
    <property type="match status" value="1"/>
</dbReference>
<dbReference type="Gene3D" id="1.20.1420.10">
    <property type="entry name" value="Talin, central domain"/>
    <property type="match status" value="7"/>
</dbReference>
<sequence>MVALSLKISIGNVVKTMQFEPSTMVYDACRMIRERVPEAQMGQPNDFGLFLSDEDPKKGIWLEAGKALDYYMLRNGDTMEYKKKQRPLKIRMLDGTVKTVMVDDSKTVTDMLMTICARIGITNYDEYSLVREIMEEKKEEVTGTLKKDKTLLRDEKKMEKLKQKLHTDDELNWLDHGRTLREQGIDDNETLLLRRKFFYSDQNVDSRDPVQLNLLYVQARDDILNGSHPVSFDKACEFAGYQCQIQFGPHNEQKHKPGFLELKDFLPKEYIKQKGERKIFMAHKNCGNMSEIEAKVRYVKLARSLKTYGVSFFLVKEKMKGKNKLVPRLLGITKECVMRVDEKTKEVIQEWSLTNIKRWAASPKSFTLHWPWCLDFGDYQDGYYSVQTTEGEQIAQLIAGYIDIILKKKKSKDHFGLEGDEESTMLEDSVSPKKSTVLQQQFNRVGKAELGSVALPAIMRTGAGGPENFQVGTMPQAQMQITSGQMHRGHMPPLTSAQQALTGTINSSMQAVNAAQATLDDFETLPPLGQDAASKAWRKNKMDESKHEIHSQVDAITAGTASVVNLTAGDPADTDYTAVGCAVTTISSNLTEMSKGVKLLAALMEDEGGNGRQLLQAAKNLASAVSDLLKTAQPASAEPRQNLLQAAGLVGQTSGELLQQIGESDTDPRFQDMLMQLAKAVASAAAALVLKAKNVAQKTEDSALQTQVIAAATQCALSTSQLVACTKVVAPTISSPVCQEQLIEAGKLVAKSAEGCVEASKAATNDDQLLKQVGVAATAVTQALNDLLQHIKQHATGGQPIGRYDQATDTILNVTENIFSSMGDAGEMVRQARILAQATSDLVNAIKADAEGETDLENSRKLLSAAKILADATAKMVEAAKGAAAHPDSEEQQQRLREAAEGLRMATNAAAQNAIKKKLVHKLEHAAKQAAASATQTIAAAQHAAASNKNPAAQQQLVQSCKVVADQIPMLVQGVRGSQSQPDSPSAQLALIAASQNFLQPGGKMVAAAKATVPTITDQASAMQLSQCAKNLAAALAELRTAAQKAQEACGPLEIDSALGLVQSLERDLKEAKAAARDGKLKPLPGETMEKCAQDLGNSTKAVTSAIAHLLGEVAQGNENYTGIAAREVAQALRSLSQAARGVAANSSDPQVQNAMLECASDVMDKANNLIEEARKAVAKPGDPDSQQRLVQVAKAVSQALNRCVNCLPGQRDVDAAIRMVGEASKRLLSDSVSSAWAKGTDTAWKALKRLRVGTEFGNLLLVTLTGSLQTKEDQAQVVSNLKSISMSSSKLLLAAKALSADPTSPNLKSQLAAAARAVTDSINQLITMCTQQAPGQKECDNALRELETVKELLENPTQTVNDMSYFSCLDSVMENSKVLGESMAGISQNAKNSKLPEFGESISAASKALCGLTEAAAQAAYLVGVSDPNSQAGQQGLVDPTQFARANQAIQMACQNLVDPACTQSQVLSAATIVAKHTSALCNTCRLASSRTANPVAKRQFVQSAKEVANSTANLVKTIKALDGAFNEENRERCRAATAPLIEAVDNLTAFASNPEFATVPAQISPEGRRAMEPIVTSAKTMLESSAGLIQTARSLAVNPKDPPQWSVLAGHSRTVSDSIKKLITNMRDKAPGQRECDEAIDVLNRCMREVDQASLAAISQQLAPREGISQEALHNQMITAVQEINNLIEPVASAARAEASQLGHKVSQMAQYFEPLILAAIGAASKTPNHQQQMNLLDQTKTLAESALQMLYTAKEAGGNPKQAAHTQEALEEAVQMMKEAVEDLTTTLNEAASAAGVVGGMVDSITQAINQLDEGPMGEPEGTFVDYQTTMVKTAKAIAVTVQEMVGTGASYCSHIYPCLRQEADSGAIGSHIKRRVQELGHGCAALVTKAGALQCSPSDAYTKKELIESARKVSEKVSHVLAALQAGNRGTQACITAASAVSGIIADLDTTIMFATAGTLNRENSETFADHREGILKTAKALVEDTKVLVQNATASQEKLAQAAQSSVSTITRLAEVVKLGAASLGSEDPETQVVLINAVKDVAKALGDLIGATKAAAGKAGDDPAVYQLKNSAKVCNGEEEMGQEGWRKSWGDFCVFSSPVPPAQVSTPEDFIRMTKGITMATAKAVAAGNSCRQEDVIATANLSRRAIADMLRACKVLHEWAADVGLAQGTIRCFSFPNMLTPSILQILQKPTHELKQQLAGYSKRVASSVTELIQAAEAMKGTEWVDPEDPTVIAENELLGAAAAIEAAAKKLEQLKPRAKPKQADESLDFEEQILEAAKSIAAATSALVKAASAAQRELVAQGKVGVIPANAVDDGQWSQGLISAARMVAAATNNLCEAANAAVQGHASEEKLISSAKQVAASTAQLLVACKVKADHDSEAMKRLQAAGNAVKRASDNLVKAAQKAAAFQDHDETVVVKEKMVGGIAQIIAAQEEMLRKERELEEARKKLAMIRQQQYKFLPTELRDEEQN</sequence>
<dbReference type="SUPFAM" id="SSF109880">
    <property type="entry name" value="A middle domain of Talin 1"/>
    <property type="match status" value="1"/>
</dbReference>
<dbReference type="GO" id="GO:0005925">
    <property type="term" value="C:focal adhesion"/>
    <property type="evidence" value="ECO:0007669"/>
    <property type="project" value="UniProtKB-SubCell"/>
</dbReference>
<dbReference type="InterPro" id="IPR019747">
    <property type="entry name" value="FERM_CS"/>
</dbReference>
<evidence type="ECO:0000256" key="8">
    <source>
        <dbReference type="ARBA" id="ARBA00023136"/>
    </source>
</evidence>
<dbReference type="Gene3D" id="1.20.80.10">
    <property type="match status" value="1"/>
</dbReference>
<dbReference type="InterPro" id="IPR002404">
    <property type="entry name" value="IRS_PTB"/>
</dbReference>
<feature type="domain" description="I/LWEQ" evidence="12">
    <location>
        <begin position="2230"/>
        <end position="2469"/>
    </location>
</feature>
<dbReference type="OrthoDB" id="10262320at2759"/>
<evidence type="ECO:0000256" key="6">
    <source>
        <dbReference type="ARBA" id="ARBA00022553"/>
    </source>
</evidence>
<evidence type="ECO:0000313" key="13">
    <source>
        <dbReference type="Ensembl" id="ENSGALP00010016177.1"/>
    </source>
</evidence>
<gene>
    <name evidence="13" type="primary">TLN1</name>
</gene>
<dbReference type="InterPro" id="IPR000299">
    <property type="entry name" value="FERM_domain"/>
</dbReference>
<dbReference type="Gene3D" id="3.10.20.90">
    <property type="entry name" value="Phosphatidylinositol 3-kinase Catalytic Subunit, Chain A, domain 1"/>
    <property type="match status" value="3"/>
</dbReference>
<evidence type="ECO:0000256" key="1">
    <source>
        <dbReference type="ARBA" id="ARBA00004245"/>
    </source>
</evidence>
<dbReference type="FunFam" id="1.20.80.10:FF:000007">
    <property type="entry name" value="Talin 2"/>
    <property type="match status" value="1"/>
</dbReference>
<dbReference type="Gene3D" id="1.20.120.230">
    <property type="entry name" value="Alpha-catenin/vinculin-like"/>
    <property type="match status" value="5"/>
</dbReference>
<reference evidence="13" key="3">
    <citation type="submission" date="2025-09" db="UniProtKB">
        <authorList>
            <consortium name="Ensembl"/>
        </authorList>
    </citation>
    <scope>IDENTIFICATION</scope>
    <source>
        <strain evidence="13">broiler</strain>
    </source>
</reference>
<accession>A0A8V0YB29</accession>
<dbReference type="FunFam" id="1.20.1420.10:FF:000005">
    <property type="entry name" value="Talin 2"/>
    <property type="match status" value="1"/>
</dbReference>
<dbReference type="GeneTree" id="ENSGT00940000157006"/>
<keyword evidence="10" id="KW-0175">Coiled coil</keyword>
<dbReference type="SUPFAM" id="SSF54236">
    <property type="entry name" value="Ubiquitin-like"/>
    <property type="match status" value="1"/>
</dbReference>
<dbReference type="GO" id="GO:0007155">
    <property type="term" value="P:cell adhesion"/>
    <property type="evidence" value="ECO:0007669"/>
    <property type="project" value="InterPro"/>
</dbReference>
<dbReference type="Pfam" id="PF08913">
    <property type="entry name" value="VBS"/>
    <property type="match status" value="2"/>
</dbReference>
<dbReference type="InterPro" id="IPR011993">
    <property type="entry name" value="PH-like_dom_sf"/>
</dbReference>
<dbReference type="PANTHER" id="PTHR19981">
    <property type="entry name" value="TALIN"/>
    <property type="match status" value="1"/>
</dbReference>
<dbReference type="PROSITE" id="PS00661">
    <property type="entry name" value="FERM_2"/>
    <property type="match status" value="1"/>
</dbReference>
<keyword evidence="7" id="KW-0965">Cell junction</keyword>
<dbReference type="CDD" id="cd17173">
    <property type="entry name" value="FERM_F1_TLN1"/>
    <property type="match status" value="1"/>
</dbReference>
<keyword evidence="6" id="KW-0597">Phosphoprotein</keyword>
<dbReference type="SUPFAM" id="SSF50729">
    <property type="entry name" value="PH domain-like"/>
    <property type="match status" value="1"/>
</dbReference>
<evidence type="ECO:0000259" key="11">
    <source>
        <dbReference type="PROSITE" id="PS50057"/>
    </source>
</evidence>
<evidence type="ECO:0000256" key="2">
    <source>
        <dbReference type="ARBA" id="ARBA00004246"/>
    </source>
</evidence>
<dbReference type="Gene3D" id="1.20.1410.10">
    <property type="entry name" value="I/LWEQ domain"/>
    <property type="match status" value="1"/>
</dbReference>
<dbReference type="InterPro" id="IPR054060">
    <property type="entry name" value="TLN1-like_RS"/>
</dbReference>
<dbReference type="SUPFAM" id="SSF47220">
    <property type="entry name" value="alpha-catenin/vinculin-like"/>
    <property type="match status" value="5"/>
</dbReference>
<evidence type="ECO:0000313" key="14">
    <source>
        <dbReference type="Proteomes" id="UP000000539"/>
    </source>
</evidence>
<dbReference type="FunFam" id="1.20.120.230:FF:000003">
    <property type="entry name" value="Talin 2"/>
    <property type="match status" value="1"/>
</dbReference>
<dbReference type="Pfam" id="PF21896">
    <property type="entry name" value="Talin_IBS2B"/>
    <property type="match status" value="2"/>
</dbReference>
<evidence type="ECO:0007829" key="15">
    <source>
        <dbReference type="PeptideAtlas" id="A0A8V0YB29"/>
    </source>
</evidence>
<dbReference type="Ensembl" id="ENSGALT00010028235.1">
    <property type="protein sequence ID" value="ENSGALP00010016177.1"/>
    <property type="gene ID" value="ENSGALG00010011793.1"/>
</dbReference>
<dbReference type="InterPro" id="IPR019749">
    <property type="entry name" value="Band_41_domain"/>
</dbReference>